<dbReference type="Pfam" id="PF01243">
    <property type="entry name" value="PNPOx_N"/>
    <property type="match status" value="1"/>
</dbReference>
<accession>A0ABR1VKH6</accession>
<dbReference type="Gene3D" id="2.30.110.10">
    <property type="entry name" value="Electron Transport, Fmn-binding Protein, Chain A"/>
    <property type="match status" value="1"/>
</dbReference>
<dbReference type="InterPro" id="IPR011576">
    <property type="entry name" value="Pyridox_Oxase_N"/>
</dbReference>
<gene>
    <name evidence="3" type="ORF">PG996_005080</name>
</gene>
<evidence type="ECO:0000313" key="4">
    <source>
        <dbReference type="Proteomes" id="UP001446871"/>
    </source>
</evidence>
<dbReference type="InterPro" id="IPR052841">
    <property type="entry name" value="PMP_oxidase-like"/>
</dbReference>
<evidence type="ECO:0000313" key="3">
    <source>
        <dbReference type="EMBL" id="KAK8071732.1"/>
    </source>
</evidence>
<feature type="compositionally biased region" description="Basic and acidic residues" evidence="1">
    <location>
        <begin position="195"/>
        <end position="206"/>
    </location>
</feature>
<proteinExistence type="predicted"/>
<dbReference type="InterPro" id="IPR012349">
    <property type="entry name" value="Split_barrel_FMN-bd"/>
</dbReference>
<feature type="region of interest" description="Disordered" evidence="1">
    <location>
        <begin position="184"/>
        <end position="207"/>
    </location>
</feature>
<dbReference type="PANTHER" id="PTHR28040">
    <property type="entry name" value="PYRIDOXAMINE 5'-PHOSPHATE OXIDASE YLR456W HOMOLOG-RELATED"/>
    <property type="match status" value="1"/>
</dbReference>
<keyword evidence="4" id="KW-1185">Reference proteome</keyword>
<dbReference type="EMBL" id="JAQQWM010000003">
    <property type="protein sequence ID" value="KAK8071732.1"/>
    <property type="molecule type" value="Genomic_DNA"/>
</dbReference>
<sequence length="250" mass="27460">MEHSSSFSYEDSAGDTHKQTVTSLPPEVVQCLDNARFLHLGTCTNNQPHVSLMNYTYLPSSPYSTEPTIIMTSNPSSKKANNLVENPNVSLLVHDCKSAHQFLRTRVVQVYQGIPPTTYPRPPALRRLPGPEHRSSLASLLQDMNASAISSTSATMNGIATLIPTGSEEERYYREQHLENNTFDSAAGGAPIFNREADPNRSREDGGSLYLAGEEVRVIVVKIRDVRTSDWKGVVRDYVLVPATGVNGVS</sequence>
<feature type="domain" description="Pyridoxamine 5'-phosphate oxidase N-terminal" evidence="2">
    <location>
        <begin position="24"/>
        <end position="107"/>
    </location>
</feature>
<evidence type="ECO:0000259" key="2">
    <source>
        <dbReference type="Pfam" id="PF01243"/>
    </source>
</evidence>
<evidence type="ECO:0000256" key="1">
    <source>
        <dbReference type="SAM" id="MobiDB-lite"/>
    </source>
</evidence>
<protein>
    <recommendedName>
        <fullName evidence="2">Pyridoxamine 5'-phosphate oxidase N-terminal domain-containing protein</fullName>
    </recommendedName>
</protein>
<dbReference type="SUPFAM" id="SSF50475">
    <property type="entry name" value="FMN-binding split barrel"/>
    <property type="match status" value="1"/>
</dbReference>
<feature type="region of interest" description="Disordered" evidence="1">
    <location>
        <begin position="1"/>
        <end position="21"/>
    </location>
</feature>
<name>A0ABR1VKH6_9PEZI</name>
<dbReference type="Proteomes" id="UP001446871">
    <property type="component" value="Unassembled WGS sequence"/>
</dbReference>
<dbReference type="PANTHER" id="PTHR28040:SF1">
    <property type="entry name" value="PYRIDOXAMINE 5'-PHOSPHATE OXIDASE YLR456W HOMOLOG-RELATED"/>
    <property type="match status" value="1"/>
</dbReference>
<comment type="caution">
    <text evidence="3">The sequence shown here is derived from an EMBL/GenBank/DDBJ whole genome shotgun (WGS) entry which is preliminary data.</text>
</comment>
<reference evidence="3 4" key="1">
    <citation type="submission" date="2023-01" db="EMBL/GenBank/DDBJ databases">
        <title>Analysis of 21 Apiospora genomes using comparative genomics revels a genus with tremendous synthesis potential of carbohydrate active enzymes and secondary metabolites.</title>
        <authorList>
            <person name="Sorensen T."/>
        </authorList>
    </citation>
    <scope>NUCLEOTIDE SEQUENCE [LARGE SCALE GENOMIC DNA]</scope>
    <source>
        <strain evidence="3 4">CBS 83171</strain>
    </source>
</reference>
<organism evidence="3 4">
    <name type="scientific">Apiospora saccharicola</name>
    <dbReference type="NCBI Taxonomy" id="335842"/>
    <lineage>
        <taxon>Eukaryota</taxon>
        <taxon>Fungi</taxon>
        <taxon>Dikarya</taxon>
        <taxon>Ascomycota</taxon>
        <taxon>Pezizomycotina</taxon>
        <taxon>Sordariomycetes</taxon>
        <taxon>Xylariomycetidae</taxon>
        <taxon>Amphisphaeriales</taxon>
        <taxon>Apiosporaceae</taxon>
        <taxon>Apiospora</taxon>
    </lineage>
</organism>